<evidence type="ECO:0000256" key="1">
    <source>
        <dbReference type="SAM" id="MobiDB-lite"/>
    </source>
</evidence>
<protein>
    <submittedName>
        <fullName evidence="3">DUF3426 domain-containing protein</fullName>
    </submittedName>
</protein>
<evidence type="ECO:0000313" key="4">
    <source>
        <dbReference type="Proteomes" id="UP000239561"/>
    </source>
</evidence>
<organism evidence="2 4">
    <name type="scientific">Xanthomonas cucurbitae</name>
    <dbReference type="NCBI Taxonomy" id="56453"/>
    <lineage>
        <taxon>Bacteria</taxon>
        <taxon>Pseudomonadati</taxon>
        <taxon>Pseudomonadota</taxon>
        <taxon>Gammaproteobacteria</taxon>
        <taxon>Lysobacterales</taxon>
        <taxon>Lysobacteraceae</taxon>
        <taxon>Xanthomonas</taxon>
    </lineage>
</organism>
<dbReference type="RefSeq" id="WP_104604052.1">
    <property type="nucleotide sequence ID" value="NZ_CP033326.1"/>
</dbReference>
<dbReference type="EMBL" id="CP082214">
    <property type="protein sequence ID" value="WDM71066.1"/>
    <property type="molecule type" value="Genomic_DNA"/>
</dbReference>
<reference evidence="3 5" key="2">
    <citation type="submission" date="2021-08" db="EMBL/GenBank/DDBJ databases">
        <title>Genome sequences of Xanthomonas cucurbitae isolates from 5 Midwestern US states.</title>
        <authorList>
            <person name="Hind S.R."/>
        </authorList>
    </citation>
    <scope>NUCLEOTIDE SEQUENCE [LARGE SCALE GENOMIC DNA]</scope>
    <source>
        <strain evidence="3 5">OH_261</strain>
    </source>
</reference>
<evidence type="ECO:0000313" key="5">
    <source>
        <dbReference type="Proteomes" id="UP001214201"/>
    </source>
</evidence>
<keyword evidence="5" id="KW-1185">Reference proteome</keyword>
<feature type="compositionally biased region" description="Pro residues" evidence="1">
    <location>
        <begin position="25"/>
        <end position="36"/>
    </location>
</feature>
<feature type="region of interest" description="Disordered" evidence="1">
    <location>
        <begin position="24"/>
        <end position="47"/>
    </location>
</feature>
<sequence>MSDTPPPRRPLATFLRATPIAPVLVPRPPVAPPVEPPESTLPAAGLMPAAVPEPPALVPGIGQPDCAPPGALLGAAVMPASASPEHAAGPHDAASSVPMPLPELPVAPAQDATPQEAGAAPTPTDPQAPATTAPFLPLPGPVAPRFARRGSSRPPLRASGRQWAVLLGLVGLLGLQMVVADRARLAGDARWRPLAGAACAMLRCTLPAWREPAALTLLNREVRPHPGLPGVLQIQASFRNDARWAQAWPWMQLSLSDVDGRVIGTRMLTPQDYLGQVPAGQDTLAPGQAVHVAFAVREPAASTAAFRFDFR</sequence>
<feature type="region of interest" description="Disordered" evidence="1">
    <location>
        <begin position="82"/>
        <end position="137"/>
    </location>
</feature>
<dbReference type="EMBL" id="MDED01000024">
    <property type="protein sequence ID" value="PPU75697.1"/>
    <property type="molecule type" value="Genomic_DNA"/>
</dbReference>
<dbReference type="Proteomes" id="UP001214201">
    <property type="component" value="Chromosome"/>
</dbReference>
<dbReference type="OrthoDB" id="6007454at2"/>
<dbReference type="Proteomes" id="UP000239561">
    <property type="component" value="Unassembled WGS sequence"/>
</dbReference>
<dbReference type="AlphaFoldDB" id="A0A2S7DPG8"/>
<reference evidence="2 4" key="1">
    <citation type="submission" date="2016-08" db="EMBL/GenBank/DDBJ databases">
        <authorList>
            <person name="Seilhamer J.J."/>
        </authorList>
    </citation>
    <scope>NUCLEOTIDE SEQUENCE [LARGE SCALE GENOMIC DNA]</scope>
    <source>
        <strain evidence="2 4">CFBP2542</strain>
    </source>
</reference>
<evidence type="ECO:0000313" key="2">
    <source>
        <dbReference type="EMBL" id="PPU75697.1"/>
    </source>
</evidence>
<proteinExistence type="predicted"/>
<evidence type="ECO:0000313" key="3">
    <source>
        <dbReference type="EMBL" id="WDM71066.1"/>
    </source>
</evidence>
<dbReference type="Pfam" id="PF11906">
    <property type="entry name" value="DUF3426"/>
    <property type="match status" value="1"/>
</dbReference>
<name>A0A2S7DPG8_9XANT</name>
<feature type="compositionally biased region" description="Low complexity" evidence="1">
    <location>
        <begin position="119"/>
        <end position="135"/>
    </location>
</feature>
<gene>
    <name evidence="3" type="ORF">K6978_17115</name>
    <name evidence="2" type="ORF">XcuCFBP2542_13365</name>
</gene>
<dbReference type="InterPro" id="IPR021834">
    <property type="entry name" value="DUF3426"/>
</dbReference>
<accession>A0A2S7DPG8</accession>